<name>A0A1K1QUH4_9PSEU</name>
<dbReference type="InterPro" id="IPR036388">
    <property type="entry name" value="WH-like_DNA-bd_sf"/>
</dbReference>
<keyword evidence="3" id="KW-1185">Reference proteome</keyword>
<dbReference type="RefSeq" id="WP_072476210.1">
    <property type="nucleotide sequence ID" value="NZ_FPJG01000006.1"/>
</dbReference>
<keyword evidence="2" id="KW-0489">Methyltransferase</keyword>
<reference evidence="3" key="1">
    <citation type="submission" date="2016-11" db="EMBL/GenBank/DDBJ databases">
        <authorList>
            <person name="Varghese N."/>
            <person name="Submissions S."/>
        </authorList>
    </citation>
    <scope>NUCLEOTIDE SEQUENCE [LARGE SCALE GENOMIC DNA]</scope>
    <source>
        <strain evidence="3">DSM 44671</strain>
    </source>
</reference>
<dbReference type="STRING" id="546364.SAMN04489730_2262"/>
<dbReference type="Gene3D" id="1.10.10.10">
    <property type="entry name" value="Winged helix-like DNA-binding domain superfamily/Winged helix DNA-binding domain"/>
    <property type="match status" value="1"/>
</dbReference>
<evidence type="ECO:0000313" key="2">
    <source>
        <dbReference type="EMBL" id="SFW63520.1"/>
    </source>
</evidence>
<dbReference type="GO" id="GO:0003677">
    <property type="term" value="F:DNA binding"/>
    <property type="evidence" value="ECO:0007669"/>
    <property type="project" value="InterPro"/>
</dbReference>
<dbReference type="PANTHER" id="PTHR42998:SF1">
    <property type="entry name" value="TYPE I RESTRICTION ENZYME HINDI METHYLASE SUBUNIT"/>
    <property type="match status" value="1"/>
</dbReference>
<evidence type="ECO:0000259" key="1">
    <source>
        <dbReference type="Pfam" id="PF02384"/>
    </source>
</evidence>
<organism evidence="2 3">
    <name type="scientific">Amycolatopsis australiensis</name>
    <dbReference type="NCBI Taxonomy" id="546364"/>
    <lineage>
        <taxon>Bacteria</taxon>
        <taxon>Bacillati</taxon>
        <taxon>Actinomycetota</taxon>
        <taxon>Actinomycetes</taxon>
        <taxon>Pseudonocardiales</taxon>
        <taxon>Pseudonocardiaceae</taxon>
        <taxon>Amycolatopsis</taxon>
    </lineage>
</organism>
<dbReference type="InterPro" id="IPR029063">
    <property type="entry name" value="SAM-dependent_MTases_sf"/>
</dbReference>
<dbReference type="PANTHER" id="PTHR42998">
    <property type="entry name" value="TYPE I RESTRICTION ENZYME HINDVIIP M PROTEIN-RELATED"/>
    <property type="match status" value="1"/>
</dbReference>
<dbReference type="GO" id="GO:0032259">
    <property type="term" value="P:methylation"/>
    <property type="evidence" value="ECO:0007669"/>
    <property type="project" value="UniProtKB-KW"/>
</dbReference>
<protein>
    <submittedName>
        <fullName evidence="2">N-6 DNA Methylase</fullName>
    </submittedName>
</protein>
<dbReference type="SUPFAM" id="SSF53335">
    <property type="entry name" value="S-adenosyl-L-methionine-dependent methyltransferases"/>
    <property type="match status" value="1"/>
</dbReference>
<proteinExistence type="predicted"/>
<dbReference type="EMBL" id="FPJG01000006">
    <property type="protein sequence ID" value="SFW63520.1"/>
    <property type="molecule type" value="Genomic_DNA"/>
</dbReference>
<dbReference type="InterPro" id="IPR052916">
    <property type="entry name" value="Type-I_RE_MTase_Subunit"/>
</dbReference>
<dbReference type="InterPro" id="IPR003356">
    <property type="entry name" value="DNA_methylase_A-5"/>
</dbReference>
<dbReference type="Gene3D" id="3.40.50.150">
    <property type="entry name" value="Vaccinia Virus protein VP39"/>
    <property type="match status" value="1"/>
</dbReference>
<gene>
    <name evidence="2" type="ORF">SAMN04489730_2262</name>
</gene>
<sequence>MSATRTSAASLVSPAEVARLAKVTRAAVSNWRKRYADFPAPVRGAGRTALFDLAEIRSWLDRHRKGDDPSPEVVLWHALRARYGSDMVRGLADVSMLLTAGSAQRLDSDLGSLIRELIEERTSAEVLTALVERMSGGEYTSTPRLVRAIGHFVGPVTGTVFDPACGVGSLLLAFATSDTSLAGQECHEAAARLAGARLKLVDPGAAVRAGDSLRQDRWSQLRAELVVCDPPVNVADWGREDLLLDTRWEFGVPTRAESELAWLQHCYSHVAHGGRAVVVMPPSVAYRKAGRRIRAELVRRGVLSGVVALPPGMAALHAQPVQLWLLERPVDAESSRDVVRMVDLSANDPDETFEPVASQIADVPLIDLLDEDVDLTPARYVAAQHVDHLAEYATACAAVVARLHELSELLPELGKGQGALDGPSVKMADLVRAGLVSLTDDGAASKSDRLDTDFVRGFLSSAANAKRATSSSGSFRADVTGARIPQLGVDEQRRYGAAFRSFEEFDRLLAELAKLGQRATSLGRDGLTLGALRPEPRN</sequence>
<feature type="domain" description="DNA methylase adenine-specific" evidence="1">
    <location>
        <begin position="132"/>
        <end position="350"/>
    </location>
</feature>
<dbReference type="PRINTS" id="PR00507">
    <property type="entry name" value="N12N6MTFRASE"/>
</dbReference>
<dbReference type="Pfam" id="PF02384">
    <property type="entry name" value="N6_Mtase"/>
    <property type="match status" value="1"/>
</dbReference>
<accession>A0A1K1QUH4</accession>
<dbReference type="GO" id="GO:0008170">
    <property type="term" value="F:N-methyltransferase activity"/>
    <property type="evidence" value="ECO:0007669"/>
    <property type="project" value="InterPro"/>
</dbReference>
<dbReference type="Proteomes" id="UP000182740">
    <property type="component" value="Unassembled WGS sequence"/>
</dbReference>
<keyword evidence="2" id="KW-0808">Transferase</keyword>
<dbReference type="AlphaFoldDB" id="A0A1K1QUH4"/>
<dbReference type="OrthoDB" id="9784823at2"/>
<evidence type="ECO:0000313" key="3">
    <source>
        <dbReference type="Proteomes" id="UP000182740"/>
    </source>
</evidence>